<feature type="transmembrane region" description="Helical" evidence="8">
    <location>
        <begin position="136"/>
        <end position="155"/>
    </location>
</feature>
<keyword evidence="8" id="KW-0812">Transmembrane</keyword>
<dbReference type="Pfam" id="PF00989">
    <property type="entry name" value="PAS"/>
    <property type="match status" value="1"/>
</dbReference>
<keyword evidence="8" id="KW-1133">Transmembrane helix</keyword>
<dbReference type="InterPro" id="IPR003661">
    <property type="entry name" value="HisK_dim/P_dom"/>
</dbReference>
<protein>
    <recommendedName>
        <fullName evidence="2">histidine kinase</fullName>
        <ecNumber evidence="2">2.7.13.3</ecNumber>
    </recommendedName>
</protein>
<dbReference type="InterPro" id="IPR036890">
    <property type="entry name" value="HATPase_C_sf"/>
</dbReference>
<dbReference type="InterPro" id="IPR000014">
    <property type="entry name" value="PAS"/>
</dbReference>
<dbReference type="GO" id="GO:0000155">
    <property type="term" value="F:phosphorelay sensor kinase activity"/>
    <property type="evidence" value="ECO:0007669"/>
    <property type="project" value="InterPro"/>
</dbReference>
<dbReference type="NCBIfam" id="TIGR00229">
    <property type="entry name" value="sensory_box"/>
    <property type="match status" value="1"/>
</dbReference>
<evidence type="ECO:0000313" key="11">
    <source>
        <dbReference type="Proteomes" id="UP000289691"/>
    </source>
</evidence>
<dbReference type="CDD" id="cd14686">
    <property type="entry name" value="bZIP"/>
    <property type="match status" value="1"/>
</dbReference>
<dbReference type="Gene3D" id="1.10.287.130">
    <property type="match status" value="1"/>
</dbReference>
<keyword evidence="6" id="KW-0902">Two-component regulatory system</keyword>
<evidence type="ECO:0000256" key="2">
    <source>
        <dbReference type="ARBA" id="ARBA00012438"/>
    </source>
</evidence>
<dbReference type="InterPro" id="IPR050736">
    <property type="entry name" value="Sensor_HK_Regulatory"/>
</dbReference>
<evidence type="ECO:0000256" key="4">
    <source>
        <dbReference type="ARBA" id="ARBA00022679"/>
    </source>
</evidence>
<dbReference type="Pfam" id="PF16927">
    <property type="entry name" value="HisKA_7TM"/>
    <property type="match status" value="1"/>
</dbReference>
<dbReference type="InterPro" id="IPR013767">
    <property type="entry name" value="PAS_fold"/>
</dbReference>
<dbReference type="InterPro" id="IPR036097">
    <property type="entry name" value="HisK_dim/P_sf"/>
</dbReference>
<dbReference type="PRINTS" id="PR00344">
    <property type="entry name" value="BCTRLSENSOR"/>
</dbReference>
<dbReference type="SUPFAM" id="SSF55874">
    <property type="entry name" value="ATPase domain of HSP90 chaperone/DNA topoisomerase II/histidine kinase"/>
    <property type="match status" value="1"/>
</dbReference>
<gene>
    <name evidence="10" type="ORF">EAF64_19535</name>
</gene>
<evidence type="ECO:0000313" key="10">
    <source>
        <dbReference type="EMBL" id="RXK46480.1"/>
    </source>
</evidence>
<dbReference type="PROSITE" id="PS50109">
    <property type="entry name" value="HIS_KIN"/>
    <property type="match status" value="1"/>
</dbReference>
<feature type="domain" description="Histidine kinase" evidence="9">
    <location>
        <begin position="319"/>
        <end position="514"/>
    </location>
</feature>
<dbReference type="InterPro" id="IPR003594">
    <property type="entry name" value="HATPase_dom"/>
</dbReference>
<dbReference type="Gene3D" id="3.30.450.20">
    <property type="entry name" value="PAS domain"/>
    <property type="match status" value="1"/>
</dbReference>
<sequence length="524" mass="57103">MLFTPTLWLLFSLGYTGHGDRVSVPLLAVLLAEPTVLSGLALAGSPLVLAEGTLVAGAQGAALFVKYGPLLIARHAYGYALLFVSEFLLYRMFLSSRNVCRERTFFLLALIVFLHACQFLSVAGLSPTPYQTLTPLGFLLFGALSLLALVSYRSFEFLPLQRLLRPFSRHSKHLTPIARERAIEEMATGFVVIDHAGRIVGIDPMGERILAREEERVVGKEGSTVVPPGIFVEGTPAFFDGDRRGNDTSGRYSGIWVETPAGEQRCFDVLVSNLGEDAGSGSVALIHDVTDRERRKRKLKEQNRELKRQNEQLEDFAGIVSHDRRNPLTVADGRLELLEREIGSEHVGPTRATIDRVRESIDDVLTLARSGQSVSDTQRVELHAVATEAWDTVDTRDATLTVAVDTAVDGDPSRLRQLFENLFRNAVEHGGPEVAVTVGTLEDGGGFFVADDGPGILESEREEVFDEGFTTNEDGTGFGLAIIETIVEAHGWGIAVTESETGGARVDITGESLASDRDVRAVVD</sequence>
<dbReference type="InterPro" id="IPR005467">
    <property type="entry name" value="His_kinase_dom"/>
</dbReference>
<evidence type="ECO:0000256" key="5">
    <source>
        <dbReference type="ARBA" id="ARBA00022777"/>
    </source>
</evidence>
<dbReference type="InterPro" id="IPR031621">
    <property type="entry name" value="HisKA_7TM"/>
</dbReference>
<dbReference type="SUPFAM" id="SSF55785">
    <property type="entry name" value="PYP-like sensor domain (PAS domain)"/>
    <property type="match status" value="1"/>
</dbReference>
<dbReference type="SMART" id="SM00388">
    <property type="entry name" value="HisKA"/>
    <property type="match status" value="1"/>
</dbReference>
<comment type="catalytic activity">
    <reaction evidence="1">
        <text>ATP + protein L-histidine = ADP + protein N-phospho-L-histidine.</text>
        <dbReference type="EC" id="2.7.13.3"/>
    </reaction>
</comment>
<evidence type="ECO:0000256" key="3">
    <source>
        <dbReference type="ARBA" id="ARBA00022553"/>
    </source>
</evidence>
<dbReference type="Pfam" id="PF02518">
    <property type="entry name" value="HATPase_c"/>
    <property type="match status" value="1"/>
</dbReference>
<keyword evidence="4" id="KW-0808">Transferase</keyword>
<reference evidence="10 11" key="1">
    <citation type="submission" date="2019-01" db="EMBL/GenBank/DDBJ databases">
        <title>Halorientalis sp. F13-25 a new haloarchaeum isolated from hypersaline water.</title>
        <authorList>
            <person name="Ana D.-V."/>
            <person name="Cristina S.-P."/>
            <person name="Antonio V."/>
        </authorList>
    </citation>
    <scope>NUCLEOTIDE SEQUENCE [LARGE SCALE GENOMIC DNA]</scope>
    <source>
        <strain evidence="10 11">F13-25</strain>
    </source>
</reference>
<dbReference type="PANTHER" id="PTHR43711:SF1">
    <property type="entry name" value="HISTIDINE KINASE 1"/>
    <property type="match status" value="1"/>
</dbReference>
<feature type="transmembrane region" description="Helical" evidence="8">
    <location>
        <begin position="76"/>
        <end position="93"/>
    </location>
</feature>
<dbReference type="AlphaFoldDB" id="A0A498KX34"/>
<comment type="caution">
    <text evidence="10">The sequence shown here is derived from an EMBL/GenBank/DDBJ whole genome shotgun (WGS) entry which is preliminary data.</text>
</comment>
<evidence type="ECO:0000256" key="8">
    <source>
        <dbReference type="SAM" id="Phobius"/>
    </source>
</evidence>
<keyword evidence="8" id="KW-0472">Membrane</keyword>
<dbReference type="Pfam" id="PF00512">
    <property type="entry name" value="HisKA"/>
    <property type="match status" value="1"/>
</dbReference>
<feature type="coiled-coil region" evidence="7">
    <location>
        <begin position="289"/>
        <end position="319"/>
    </location>
</feature>
<dbReference type="Proteomes" id="UP000289691">
    <property type="component" value="Unassembled WGS sequence"/>
</dbReference>
<dbReference type="Gene3D" id="3.30.565.10">
    <property type="entry name" value="Histidine kinase-like ATPase, C-terminal domain"/>
    <property type="match status" value="1"/>
</dbReference>
<evidence type="ECO:0000256" key="1">
    <source>
        <dbReference type="ARBA" id="ARBA00000085"/>
    </source>
</evidence>
<evidence type="ECO:0000259" key="9">
    <source>
        <dbReference type="PROSITE" id="PS50109"/>
    </source>
</evidence>
<feature type="transmembrane region" description="Helical" evidence="8">
    <location>
        <begin position="105"/>
        <end position="124"/>
    </location>
</feature>
<dbReference type="CDD" id="cd00082">
    <property type="entry name" value="HisKA"/>
    <property type="match status" value="1"/>
</dbReference>
<dbReference type="GO" id="GO:0006355">
    <property type="term" value="P:regulation of DNA-templated transcription"/>
    <property type="evidence" value="ECO:0007669"/>
    <property type="project" value="InterPro"/>
</dbReference>
<dbReference type="OrthoDB" id="8127at2157"/>
<dbReference type="EC" id="2.7.13.3" evidence="2"/>
<dbReference type="InterPro" id="IPR035965">
    <property type="entry name" value="PAS-like_dom_sf"/>
</dbReference>
<dbReference type="SUPFAM" id="SSF47384">
    <property type="entry name" value="Homodimeric domain of signal transducing histidine kinase"/>
    <property type="match status" value="1"/>
</dbReference>
<keyword evidence="3" id="KW-0597">Phosphoprotein</keyword>
<dbReference type="EMBL" id="RDFA01000009">
    <property type="protein sequence ID" value="RXK46480.1"/>
    <property type="molecule type" value="Genomic_DNA"/>
</dbReference>
<dbReference type="InterPro" id="IPR004358">
    <property type="entry name" value="Sig_transdc_His_kin-like_C"/>
</dbReference>
<dbReference type="PANTHER" id="PTHR43711">
    <property type="entry name" value="TWO-COMPONENT HISTIDINE KINASE"/>
    <property type="match status" value="1"/>
</dbReference>
<dbReference type="CDD" id="cd00130">
    <property type="entry name" value="PAS"/>
    <property type="match status" value="1"/>
</dbReference>
<evidence type="ECO:0000256" key="6">
    <source>
        <dbReference type="ARBA" id="ARBA00023012"/>
    </source>
</evidence>
<keyword evidence="11" id="KW-1185">Reference proteome</keyword>
<keyword evidence="5" id="KW-0418">Kinase</keyword>
<evidence type="ECO:0000256" key="7">
    <source>
        <dbReference type="SAM" id="Coils"/>
    </source>
</evidence>
<proteinExistence type="predicted"/>
<keyword evidence="7" id="KW-0175">Coiled coil</keyword>
<name>A0A498KX34_9EURY</name>
<accession>A0A498KX34</accession>
<organism evidence="10 11">
    <name type="scientific">Halorientalis pallida</name>
    <dbReference type="NCBI Taxonomy" id="2479928"/>
    <lineage>
        <taxon>Archaea</taxon>
        <taxon>Methanobacteriati</taxon>
        <taxon>Methanobacteriota</taxon>
        <taxon>Stenosarchaea group</taxon>
        <taxon>Halobacteria</taxon>
        <taxon>Halobacteriales</taxon>
        <taxon>Haloarculaceae</taxon>
        <taxon>Halorientalis</taxon>
    </lineage>
</organism>
<dbReference type="SMART" id="SM00387">
    <property type="entry name" value="HATPase_c"/>
    <property type="match status" value="1"/>
</dbReference>